<evidence type="ECO:0000256" key="6">
    <source>
        <dbReference type="ARBA" id="ARBA00023136"/>
    </source>
</evidence>
<dbReference type="EMBL" id="GQ244490">
    <property type="protein sequence ID" value="ACS83700.1"/>
    <property type="molecule type" value="Genomic_DNA"/>
</dbReference>
<name>D6MLW0_9BACT</name>
<accession>D6MLW0</accession>
<proteinExistence type="inferred from homology"/>
<dbReference type="AlphaFoldDB" id="D6MLW0"/>
<feature type="compositionally biased region" description="Basic and acidic residues" evidence="7">
    <location>
        <begin position="1"/>
        <end position="10"/>
    </location>
</feature>
<evidence type="ECO:0000256" key="7">
    <source>
        <dbReference type="SAM" id="MobiDB-lite"/>
    </source>
</evidence>
<dbReference type="Pfam" id="PF25179">
    <property type="entry name" value="LMF1_C"/>
    <property type="match status" value="1"/>
</dbReference>
<dbReference type="InterPro" id="IPR009613">
    <property type="entry name" value="LMF"/>
</dbReference>
<feature type="transmembrane region" description="Helical" evidence="8">
    <location>
        <begin position="121"/>
        <end position="149"/>
    </location>
</feature>
<dbReference type="PANTHER" id="PTHR14463">
    <property type="entry name" value="LIPASE MATURATION FACTOR"/>
    <property type="match status" value="1"/>
</dbReference>
<feature type="transmembrane region" description="Helical" evidence="8">
    <location>
        <begin position="346"/>
        <end position="366"/>
    </location>
</feature>
<feature type="compositionally biased region" description="Gly residues" evidence="7">
    <location>
        <begin position="22"/>
        <end position="34"/>
    </location>
</feature>
<evidence type="ECO:0000259" key="10">
    <source>
        <dbReference type="Pfam" id="PF25179"/>
    </source>
</evidence>
<feature type="domain" description="Lipase maturation factor 1/2 C-terminal" evidence="10">
    <location>
        <begin position="381"/>
        <end position="519"/>
    </location>
</feature>
<feature type="region of interest" description="Disordered" evidence="7">
    <location>
        <begin position="1"/>
        <end position="36"/>
    </location>
</feature>
<gene>
    <name evidence="11" type="ORF">WISOIL_0011</name>
</gene>
<feature type="domain" description="Lipase maturation factor 1/2 N-terminal" evidence="9">
    <location>
        <begin position="160"/>
        <end position="318"/>
    </location>
</feature>
<keyword evidence="3 8" id="KW-0812">Transmembrane</keyword>
<evidence type="ECO:0000256" key="4">
    <source>
        <dbReference type="ARBA" id="ARBA00022824"/>
    </source>
</evidence>
<evidence type="ECO:0000256" key="3">
    <source>
        <dbReference type="ARBA" id="ARBA00022692"/>
    </source>
</evidence>
<feature type="transmembrane region" description="Helical" evidence="8">
    <location>
        <begin position="251"/>
        <end position="276"/>
    </location>
</feature>
<dbReference type="PANTHER" id="PTHR14463:SF10">
    <property type="entry name" value="LIPASE MATURATION FACTOR 1"/>
    <property type="match status" value="1"/>
</dbReference>
<feature type="transmembrane region" description="Helical" evidence="8">
    <location>
        <begin position="47"/>
        <end position="70"/>
    </location>
</feature>
<evidence type="ECO:0000256" key="8">
    <source>
        <dbReference type="SAM" id="Phobius"/>
    </source>
</evidence>
<evidence type="ECO:0000256" key="2">
    <source>
        <dbReference type="ARBA" id="ARBA00005512"/>
    </source>
</evidence>
<feature type="transmembrane region" description="Helical" evidence="8">
    <location>
        <begin position="288"/>
        <end position="313"/>
    </location>
</feature>
<comment type="similarity">
    <text evidence="2">Belongs to the lipase maturation factor family.</text>
</comment>
<protein>
    <submittedName>
        <fullName evidence="11">Lipase maturation factor 1</fullName>
    </submittedName>
</protein>
<evidence type="ECO:0000313" key="11">
    <source>
        <dbReference type="EMBL" id="ACS83700.1"/>
    </source>
</evidence>
<dbReference type="InterPro" id="IPR057433">
    <property type="entry name" value="LMF1/2_C"/>
</dbReference>
<keyword evidence="4" id="KW-0256">Endoplasmic reticulum</keyword>
<keyword evidence="6 8" id="KW-0472">Membrane</keyword>
<organism evidence="11">
    <name type="scientific">uncultured bacterium AOCefta2</name>
    <dbReference type="NCBI Taxonomy" id="654977"/>
    <lineage>
        <taxon>Bacteria</taxon>
        <taxon>environmental samples</taxon>
    </lineage>
</organism>
<evidence type="ECO:0000256" key="5">
    <source>
        <dbReference type="ARBA" id="ARBA00022989"/>
    </source>
</evidence>
<feature type="transmembrane region" description="Helical" evidence="8">
    <location>
        <begin position="161"/>
        <end position="183"/>
    </location>
</feature>
<dbReference type="InterPro" id="IPR057434">
    <property type="entry name" value="LMF1/2_N"/>
</dbReference>
<dbReference type="Pfam" id="PF06762">
    <property type="entry name" value="LMF1"/>
    <property type="match status" value="1"/>
</dbReference>
<sequence>MDETEHKADLDLTEGTGTDAEGVGGASEGEGGSEGADRKRRWRRSYWLTRFIILRWVGLVYFVAFCAAGRQFTALAGEHGLTPSGLFVDRVLEQLGTRGAAFMRVPSLFWINSSDGFMTTLAWIGAALSFVVMMGFANAIMMLVLWALYMSFVNFGQTWYAYGWEMQLLETGMLAAFLCPLIDPRPFPRLAPPTPIIWLFRWLIFRIMLGAGLIKIRGDECWRNCTCLYYHYETQPIPNPISWWLHFRPKWFHFGGACFNHFVELVVPWFGFWPWITRRVAGALMLSFQIILILSGNLSFLNWLTIVPILACFDDGMLRCALPKFLVVRAERAAAEAKKSKWQMPLVWAFFVVVGVLSINPVLNLLSAEQAMNTSFDRLNLVNTYGAFGSVGRVRHEIVFEGTAEAEITSSTKWVEYDFRAKPGDVDRRPVVVAPYQPRLDWAIWFAAMSIPERYPWSLHLVWKLLHNDEGALSLLAGNPFPESPPHYIRAVYYKYEFAPPGDPSGNWWRRTRVGMWLPALSVEDKEFKRFLETYGWLPKSLQ</sequence>
<evidence type="ECO:0000259" key="9">
    <source>
        <dbReference type="Pfam" id="PF06762"/>
    </source>
</evidence>
<evidence type="ECO:0000256" key="1">
    <source>
        <dbReference type="ARBA" id="ARBA00004477"/>
    </source>
</evidence>
<dbReference type="GO" id="GO:0051604">
    <property type="term" value="P:protein maturation"/>
    <property type="evidence" value="ECO:0007669"/>
    <property type="project" value="InterPro"/>
</dbReference>
<keyword evidence="5 8" id="KW-1133">Transmembrane helix</keyword>
<comment type="subcellular location">
    <subcellularLocation>
        <location evidence="1">Endoplasmic reticulum membrane</location>
        <topology evidence="1">Multi-pass membrane protein</topology>
    </subcellularLocation>
</comment>
<reference evidence="11" key="1">
    <citation type="journal article" date="2010" name="Appl. Environ. Microbiol.">
        <title>Metagenomics Reveals Antibiotic Resistance Genes Encoding Predicted Bifunctional Proteins in Apple Orchard Soil.</title>
        <authorList>
            <person name="Donato J.J."/>
            <person name="Moe L.A."/>
            <person name="Converse B.J."/>
            <person name="Smart K.D."/>
            <person name="Berklein F.C."/>
            <person name="McManus P.S."/>
            <person name="Handelsman J."/>
        </authorList>
    </citation>
    <scope>NUCLEOTIDE SEQUENCE</scope>
</reference>
<feature type="transmembrane region" description="Helical" evidence="8">
    <location>
        <begin position="195"/>
        <end position="214"/>
    </location>
</feature>